<accession>A0ABV2AZ66</accession>
<evidence type="ECO:0000256" key="2">
    <source>
        <dbReference type="ARBA" id="ARBA00023125"/>
    </source>
</evidence>
<evidence type="ECO:0000313" key="5">
    <source>
        <dbReference type="EMBL" id="MES1928930.1"/>
    </source>
</evidence>
<dbReference type="InterPro" id="IPR050204">
    <property type="entry name" value="AraC_XylS_family_regulators"/>
</dbReference>
<dbReference type="SMART" id="SM00342">
    <property type="entry name" value="HTH_ARAC"/>
    <property type="match status" value="1"/>
</dbReference>
<dbReference type="InterPro" id="IPR020449">
    <property type="entry name" value="Tscrpt_reg_AraC-type_HTH"/>
</dbReference>
<sequence>MSYSQPIAAAQDNHRFHDLGGWQDYVNQHFPALEMASRTTAGFQAQARSCALGDYTLTHIGSAASDVDRTPALTRRANAGFLKVMWQLSGQLELNQDRRSVCLTAGRATLCDTTRPYRIRLSDGAHLAVLLIPYDVDNRLPRYAERVSATELTDMPTMQAALGAITALARSRPAPNDPGISDVMQGVGTMLAATFARAAERDECGLDTQRIGRAEHFIATHMASSDLTPDRLAAALCVSRRTLYGLLARHGTTPARLITETRLSHARDALAHDPGASQSITDIALAHGFADSARFSHAFKDRFGAAPSVWRTRHAGS</sequence>
<dbReference type="PANTHER" id="PTHR46796">
    <property type="entry name" value="HTH-TYPE TRANSCRIPTIONAL ACTIVATOR RHAS-RELATED"/>
    <property type="match status" value="1"/>
</dbReference>
<evidence type="ECO:0000256" key="1">
    <source>
        <dbReference type="ARBA" id="ARBA00023015"/>
    </source>
</evidence>
<dbReference type="Pfam" id="PF14525">
    <property type="entry name" value="AraC_binding_2"/>
    <property type="match status" value="1"/>
</dbReference>
<keyword evidence="2" id="KW-0238">DNA-binding</keyword>
<gene>
    <name evidence="5" type="ORF">SADO_06737</name>
</gene>
<dbReference type="Proteomes" id="UP001460888">
    <property type="component" value="Unassembled WGS sequence"/>
</dbReference>
<dbReference type="EMBL" id="APND01000002">
    <property type="protein sequence ID" value="MES1928930.1"/>
    <property type="molecule type" value="Genomic_DNA"/>
</dbReference>
<dbReference type="RefSeq" id="WP_353110360.1">
    <property type="nucleotide sequence ID" value="NZ_APND01000002.1"/>
</dbReference>
<dbReference type="Pfam" id="PF12833">
    <property type="entry name" value="HTH_18"/>
    <property type="match status" value="1"/>
</dbReference>
<dbReference type="InterPro" id="IPR009057">
    <property type="entry name" value="Homeodomain-like_sf"/>
</dbReference>
<dbReference type="InterPro" id="IPR018060">
    <property type="entry name" value="HTH_AraC"/>
</dbReference>
<keyword evidence="3" id="KW-0804">Transcription</keyword>
<dbReference type="PROSITE" id="PS01124">
    <property type="entry name" value="HTH_ARAC_FAMILY_2"/>
    <property type="match status" value="1"/>
</dbReference>
<dbReference type="InterPro" id="IPR035418">
    <property type="entry name" value="AraC-bd_2"/>
</dbReference>
<keyword evidence="1" id="KW-0805">Transcription regulation</keyword>
<evidence type="ECO:0000313" key="6">
    <source>
        <dbReference type="Proteomes" id="UP001460888"/>
    </source>
</evidence>
<proteinExistence type="predicted"/>
<feature type="domain" description="HTH araC/xylS-type" evidence="4">
    <location>
        <begin position="212"/>
        <end position="313"/>
    </location>
</feature>
<keyword evidence="6" id="KW-1185">Reference proteome</keyword>
<evidence type="ECO:0000259" key="4">
    <source>
        <dbReference type="PROSITE" id="PS01124"/>
    </source>
</evidence>
<organism evidence="5 6">
    <name type="scientific">Salinisphaera dokdonensis CL-ES53</name>
    <dbReference type="NCBI Taxonomy" id="1304272"/>
    <lineage>
        <taxon>Bacteria</taxon>
        <taxon>Pseudomonadati</taxon>
        <taxon>Pseudomonadota</taxon>
        <taxon>Gammaproteobacteria</taxon>
        <taxon>Salinisphaerales</taxon>
        <taxon>Salinisphaeraceae</taxon>
        <taxon>Salinisphaera</taxon>
    </lineage>
</organism>
<name>A0ABV2AZ66_9GAMM</name>
<dbReference type="InterPro" id="IPR018062">
    <property type="entry name" value="HTH_AraC-typ_CS"/>
</dbReference>
<evidence type="ECO:0000256" key="3">
    <source>
        <dbReference type="ARBA" id="ARBA00023163"/>
    </source>
</evidence>
<reference evidence="5 6" key="1">
    <citation type="submission" date="2013-03" db="EMBL/GenBank/DDBJ databases">
        <title>Salinisphaera dokdonensis CL-ES53 Genome Sequencing.</title>
        <authorList>
            <person name="Li C."/>
            <person name="Lai Q."/>
            <person name="Shao Z."/>
        </authorList>
    </citation>
    <scope>NUCLEOTIDE SEQUENCE [LARGE SCALE GENOMIC DNA]</scope>
    <source>
        <strain evidence="5 6">CL-ES53</strain>
    </source>
</reference>
<dbReference type="SUPFAM" id="SSF46689">
    <property type="entry name" value="Homeodomain-like"/>
    <property type="match status" value="1"/>
</dbReference>
<dbReference type="PRINTS" id="PR00032">
    <property type="entry name" value="HTHARAC"/>
</dbReference>
<dbReference type="PROSITE" id="PS00041">
    <property type="entry name" value="HTH_ARAC_FAMILY_1"/>
    <property type="match status" value="1"/>
</dbReference>
<dbReference type="Gene3D" id="1.10.10.60">
    <property type="entry name" value="Homeodomain-like"/>
    <property type="match status" value="1"/>
</dbReference>
<protein>
    <submittedName>
        <fullName evidence="5">AraC-like transcriptional regulator</fullName>
    </submittedName>
</protein>
<dbReference type="PANTHER" id="PTHR46796:SF6">
    <property type="entry name" value="ARAC SUBFAMILY"/>
    <property type="match status" value="1"/>
</dbReference>
<comment type="caution">
    <text evidence="5">The sequence shown here is derived from an EMBL/GenBank/DDBJ whole genome shotgun (WGS) entry which is preliminary data.</text>
</comment>